<sequence>MKVCFASIIGRPNVGKSTLLNRIINYNAAIVSNTPQTTRNQITGVLTENGYQLIFVDTPGIHKPINLLGEFLNKDAFDSLKDIDCLLFLSPANEKVLSGDKLILEKIKNIENKIAVISKIDLAKTPEQINEKISELQNYNFKHIVSISENNFKSIESLIQLIKEFSYEGDPFYEEDFITDKTMRFISKEIIRESAINLLHDELPHSIAVEINDFFEYEDFVEINATIFVKKRSQKGILIGKDASMIKKIGTISRKKIQNQLGIKVVLKTNVKVAEKWVDDKKILKRFGYFSE</sequence>
<dbReference type="CDD" id="cd22534">
    <property type="entry name" value="KH-II_Era"/>
    <property type="match status" value="1"/>
</dbReference>
<keyword evidence="6" id="KW-0472">Membrane</keyword>
<keyword evidence="6" id="KW-1003">Cell membrane</keyword>
<organism evidence="11 12">
    <name type="scientific">Mycoplasmopsis maculosa</name>
    <dbReference type="NCBI Taxonomy" id="114885"/>
    <lineage>
        <taxon>Bacteria</taxon>
        <taxon>Bacillati</taxon>
        <taxon>Mycoplasmatota</taxon>
        <taxon>Mycoplasmoidales</taxon>
        <taxon>Metamycoplasmataceae</taxon>
        <taxon>Mycoplasmopsis</taxon>
    </lineage>
</organism>
<dbReference type="Gene3D" id="3.40.50.300">
    <property type="entry name" value="P-loop containing nucleotide triphosphate hydrolases"/>
    <property type="match status" value="1"/>
</dbReference>
<accession>A0A449B511</accession>
<feature type="binding site" evidence="6">
    <location>
        <begin position="10"/>
        <end position="17"/>
    </location>
    <ligand>
        <name>GTP</name>
        <dbReference type="ChEBI" id="CHEBI:37565"/>
    </ligand>
</feature>
<dbReference type="NCBIfam" id="NF000908">
    <property type="entry name" value="PRK00089.1"/>
    <property type="match status" value="1"/>
</dbReference>
<dbReference type="PROSITE" id="PS50823">
    <property type="entry name" value="KH_TYPE_2"/>
    <property type="match status" value="1"/>
</dbReference>
<dbReference type="InterPro" id="IPR006073">
    <property type="entry name" value="GTP-bd"/>
</dbReference>
<feature type="binding site" evidence="6">
    <location>
        <begin position="118"/>
        <end position="121"/>
    </location>
    <ligand>
        <name>GTP</name>
        <dbReference type="ChEBI" id="CHEBI:37565"/>
    </ligand>
</feature>
<dbReference type="InterPro" id="IPR004044">
    <property type="entry name" value="KH_dom_type_2"/>
</dbReference>
<feature type="domain" description="KH type-2" evidence="9">
    <location>
        <begin position="199"/>
        <end position="275"/>
    </location>
</feature>
<reference evidence="11 12" key="1">
    <citation type="submission" date="2019-01" db="EMBL/GenBank/DDBJ databases">
        <authorList>
            <consortium name="Pathogen Informatics"/>
        </authorList>
    </citation>
    <scope>NUCLEOTIDE SEQUENCE [LARGE SCALE GENOMIC DNA]</scope>
    <source>
        <strain evidence="11 12">NCTC10168</strain>
    </source>
</reference>
<dbReference type="EMBL" id="LR215037">
    <property type="protein sequence ID" value="VEU75694.1"/>
    <property type="molecule type" value="Genomic_DNA"/>
</dbReference>
<feature type="region of interest" description="G1" evidence="7">
    <location>
        <begin position="10"/>
        <end position="17"/>
    </location>
</feature>
<dbReference type="InterPro" id="IPR027417">
    <property type="entry name" value="P-loop_NTPase"/>
</dbReference>
<evidence type="ECO:0000256" key="6">
    <source>
        <dbReference type="HAMAP-Rule" id="MF_00367"/>
    </source>
</evidence>
<comment type="subunit">
    <text evidence="6">Monomer.</text>
</comment>
<dbReference type="GO" id="GO:0003924">
    <property type="term" value="F:GTPase activity"/>
    <property type="evidence" value="ECO:0007669"/>
    <property type="project" value="UniProtKB-UniRule"/>
</dbReference>
<evidence type="ECO:0000256" key="5">
    <source>
        <dbReference type="ARBA" id="ARBA00023134"/>
    </source>
</evidence>
<dbReference type="InterPro" id="IPR009019">
    <property type="entry name" value="KH_sf_prok-type"/>
</dbReference>
<dbReference type="GO" id="GO:0070181">
    <property type="term" value="F:small ribosomal subunit rRNA binding"/>
    <property type="evidence" value="ECO:0007669"/>
    <property type="project" value="UniProtKB-UniRule"/>
</dbReference>
<dbReference type="OrthoDB" id="9805918at2"/>
<dbReference type="KEGG" id="mmau:NCTC10168_00626"/>
<name>A0A449B511_9BACT</name>
<dbReference type="SUPFAM" id="SSF54814">
    <property type="entry name" value="Prokaryotic type KH domain (KH-domain type II)"/>
    <property type="match status" value="1"/>
</dbReference>
<dbReference type="GO" id="GO:0005829">
    <property type="term" value="C:cytosol"/>
    <property type="evidence" value="ECO:0007669"/>
    <property type="project" value="TreeGrafter"/>
</dbReference>
<evidence type="ECO:0000256" key="3">
    <source>
        <dbReference type="ARBA" id="ARBA00022741"/>
    </source>
</evidence>
<dbReference type="HAMAP" id="MF_00367">
    <property type="entry name" value="GTPase_Era"/>
    <property type="match status" value="1"/>
</dbReference>
<dbReference type="AlphaFoldDB" id="A0A449B511"/>
<evidence type="ECO:0000256" key="4">
    <source>
        <dbReference type="ARBA" id="ARBA00022884"/>
    </source>
</evidence>
<evidence type="ECO:0000256" key="8">
    <source>
        <dbReference type="RuleBase" id="RU003761"/>
    </source>
</evidence>
<dbReference type="PANTHER" id="PTHR42698:SF1">
    <property type="entry name" value="GTPASE ERA, MITOCHONDRIAL"/>
    <property type="match status" value="1"/>
</dbReference>
<feature type="region of interest" description="G3" evidence="7">
    <location>
        <begin position="57"/>
        <end position="60"/>
    </location>
</feature>
<evidence type="ECO:0000256" key="1">
    <source>
        <dbReference type="ARBA" id="ARBA00007921"/>
    </source>
</evidence>
<dbReference type="SUPFAM" id="SSF52540">
    <property type="entry name" value="P-loop containing nucleoside triphosphate hydrolases"/>
    <property type="match status" value="1"/>
</dbReference>
<dbReference type="NCBIfam" id="TIGR00436">
    <property type="entry name" value="era"/>
    <property type="match status" value="1"/>
</dbReference>
<keyword evidence="6" id="KW-0690">Ribosome biogenesis</keyword>
<dbReference type="InterPro" id="IPR005662">
    <property type="entry name" value="GTPase_Era-like"/>
</dbReference>
<evidence type="ECO:0000256" key="7">
    <source>
        <dbReference type="PROSITE-ProRule" id="PRU01050"/>
    </source>
</evidence>
<evidence type="ECO:0000259" key="10">
    <source>
        <dbReference type="PROSITE" id="PS51713"/>
    </source>
</evidence>
<dbReference type="RefSeq" id="WP_129647016.1">
    <property type="nucleotide sequence ID" value="NZ_LR215037.1"/>
</dbReference>
<dbReference type="NCBIfam" id="TIGR00231">
    <property type="entry name" value="small_GTP"/>
    <property type="match status" value="1"/>
</dbReference>
<keyword evidence="5 6" id="KW-0342">GTP-binding</keyword>
<dbReference type="Pfam" id="PF07650">
    <property type="entry name" value="KH_2"/>
    <property type="match status" value="1"/>
</dbReference>
<feature type="binding site" evidence="6">
    <location>
        <begin position="57"/>
        <end position="61"/>
    </location>
    <ligand>
        <name>GTP</name>
        <dbReference type="ChEBI" id="CHEBI:37565"/>
    </ligand>
</feature>
<comment type="function">
    <text evidence="6">An essential GTPase that binds both GDP and GTP, with rapid nucleotide exchange. Plays a role in 16S rRNA processing and 30S ribosomal subunit biogenesis and possibly also in cell cycle regulation and energy metabolism.</text>
</comment>
<feature type="region of interest" description="G5" evidence="7">
    <location>
        <begin position="147"/>
        <end position="149"/>
    </location>
</feature>
<protein>
    <recommendedName>
        <fullName evidence="2 6">GTPase Era</fullName>
    </recommendedName>
</protein>
<dbReference type="GO" id="GO:0043024">
    <property type="term" value="F:ribosomal small subunit binding"/>
    <property type="evidence" value="ECO:0007669"/>
    <property type="project" value="TreeGrafter"/>
</dbReference>
<comment type="similarity">
    <text evidence="1 6 7 8">Belongs to the TRAFAC class TrmE-Era-EngA-EngB-Septin-like GTPase superfamily. Era GTPase family.</text>
</comment>
<keyword evidence="4 6" id="KW-0694">RNA-binding</keyword>
<dbReference type="Gene3D" id="3.30.300.20">
    <property type="match status" value="1"/>
</dbReference>
<dbReference type="InterPro" id="IPR005225">
    <property type="entry name" value="Small_GTP-bd"/>
</dbReference>
<gene>
    <name evidence="6 11" type="primary">era</name>
    <name evidence="11" type="ORF">NCTC10168_00626</name>
</gene>
<feature type="region of interest" description="G4" evidence="7">
    <location>
        <begin position="118"/>
        <end position="121"/>
    </location>
</feature>
<dbReference type="GO" id="GO:0005886">
    <property type="term" value="C:plasma membrane"/>
    <property type="evidence" value="ECO:0007669"/>
    <property type="project" value="UniProtKB-SubCell"/>
</dbReference>
<dbReference type="GO" id="GO:0005525">
    <property type="term" value="F:GTP binding"/>
    <property type="evidence" value="ECO:0007669"/>
    <property type="project" value="UniProtKB-UniRule"/>
</dbReference>
<dbReference type="CDD" id="cd04163">
    <property type="entry name" value="Era"/>
    <property type="match status" value="1"/>
</dbReference>
<dbReference type="Proteomes" id="UP000290243">
    <property type="component" value="Chromosome"/>
</dbReference>
<proteinExistence type="inferred from homology"/>
<keyword evidence="6" id="KW-0699">rRNA-binding</keyword>
<evidence type="ECO:0000256" key="2">
    <source>
        <dbReference type="ARBA" id="ARBA00020484"/>
    </source>
</evidence>
<evidence type="ECO:0000259" key="9">
    <source>
        <dbReference type="PROSITE" id="PS50823"/>
    </source>
</evidence>
<evidence type="ECO:0000313" key="11">
    <source>
        <dbReference type="EMBL" id="VEU75694.1"/>
    </source>
</evidence>
<dbReference type="InterPro" id="IPR030388">
    <property type="entry name" value="G_ERA_dom"/>
</dbReference>
<keyword evidence="3 6" id="KW-0547">Nucleotide-binding</keyword>
<feature type="region of interest" description="G2" evidence="7">
    <location>
        <begin position="36"/>
        <end position="40"/>
    </location>
</feature>
<dbReference type="InterPro" id="IPR015946">
    <property type="entry name" value="KH_dom-like_a/b"/>
</dbReference>
<dbReference type="GO" id="GO:0000028">
    <property type="term" value="P:ribosomal small subunit assembly"/>
    <property type="evidence" value="ECO:0007669"/>
    <property type="project" value="TreeGrafter"/>
</dbReference>
<keyword evidence="6" id="KW-0963">Cytoplasm</keyword>
<feature type="domain" description="Era-type G" evidence="10">
    <location>
        <begin position="2"/>
        <end position="168"/>
    </location>
</feature>
<evidence type="ECO:0000313" key="12">
    <source>
        <dbReference type="Proteomes" id="UP000290243"/>
    </source>
</evidence>
<keyword evidence="12" id="KW-1185">Reference proteome</keyword>
<dbReference type="PROSITE" id="PS51713">
    <property type="entry name" value="G_ERA"/>
    <property type="match status" value="1"/>
</dbReference>
<dbReference type="PANTHER" id="PTHR42698">
    <property type="entry name" value="GTPASE ERA"/>
    <property type="match status" value="1"/>
</dbReference>
<dbReference type="Pfam" id="PF01926">
    <property type="entry name" value="MMR_HSR1"/>
    <property type="match status" value="1"/>
</dbReference>
<dbReference type="PRINTS" id="PR00326">
    <property type="entry name" value="GTP1OBG"/>
</dbReference>
<comment type="subcellular location">
    <subcellularLocation>
        <location evidence="6">Cytoplasm</location>
    </subcellularLocation>
    <subcellularLocation>
        <location evidence="6">Cell membrane</location>
        <topology evidence="6">Peripheral membrane protein</topology>
    </subcellularLocation>
</comment>